<reference evidence="7 8" key="1">
    <citation type="submission" date="2017-11" db="EMBL/GenBank/DDBJ databases">
        <title>De novo assembly and phasing of dikaryotic genomes from two isolates of Puccinia coronata f. sp. avenae, the causal agent of oat crown rust.</title>
        <authorList>
            <person name="Miller M.E."/>
            <person name="Zhang Y."/>
            <person name="Omidvar V."/>
            <person name="Sperschneider J."/>
            <person name="Schwessinger B."/>
            <person name="Raley C."/>
            <person name="Palmer J.M."/>
            <person name="Garnica D."/>
            <person name="Upadhyaya N."/>
            <person name="Rathjen J."/>
            <person name="Taylor J.M."/>
            <person name="Park R.F."/>
            <person name="Dodds P.N."/>
            <person name="Hirsch C.D."/>
            <person name="Kianian S.F."/>
            <person name="Figueroa M."/>
        </authorList>
    </citation>
    <scope>NUCLEOTIDE SEQUENCE [LARGE SCALE GENOMIC DNA]</scope>
    <source>
        <strain evidence="7">12NC29</strain>
    </source>
</reference>
<evidence type="ECO:0000256" key="2">
    <source>
        <dbReference type="ARBA" id="ARBA00022737"/>
    </source>
</evidence>
<gene>
    <name evidence="7" type="ORF">PCANC_13954</name>
</gene>
<evidence type="ECO:0000256" key="5">
    <source>
        <dbReference type="PROSITE-ProRule" id="PRU00042"/>
    </source>
</evidence>
<dbReference type="GO" id="GO:0000981">
    <property type="term" value="F:DNA-binding transcription factor activity, RNA polymerase II-specific"/>
    <property type="evidence" value="ECO:0007669"/>
    <property type="project" value="TreeGrafter"/>
</dbReference>
<dbReference type="PROSITE" id="PS00028">
    <property type="entry name" value="ZINC_FINGER_C2H2_1"/>
    <property type="match status" value="3"/>
</dbReference>
<evidence type="ECO:0000256" key="1">
    <source>
        <dbReference type="ARBA" id="ARBA00022723"/>
    </source>
</evidence>
<evidence type="ECO:0000256" key="3">
    <source>
        <dbReference type="ARBA" id="ARBA00022771"/>
    </source>
</evidence>
<dbReference type="AlphaFoldDB" id="A0A2N5UGE3"/>
<dbReference type="GO" id="GO:0005634">
    <property type="term" value="C:nucleus"/>
    <property type="evidence" value="ECO:0007669"/>
    <property type="project" value="TreeGrafter"/>
</dbReference>
<dbReference type="OrthoDB" id="6077919at2759"/>
<dbReference type="InterPro" id="IPR013087">
    <property type="entry name" value="Znf_C2H2_type"/>
</dbReference>
<dbReference type="Pfam" id="PF12874">
    <property type="entry name" value="zf-met"/>
    <property type="match status" value="1"/>
</dbReference>
<protein>
    <recommendedName>
        <fullName evidence="6">C2H2-type domain-containing protein</fullName>
    </recommendedName>
</protein>
<dbReference type="InterPro" id="IPR022755">
    <property type="entry name" value="Znf_C2H2_jaz"/>
</dbReference>
<sequence length="285" mass="32953">MSSHECEPCGRTFRLFQHYQDHMIHSAFHHYCARCNRDFVNEDAIQKHLKYSENHMVCEWCETIVGNLRAHNQSNHEQCNECNGWCKDSSHLHHHCRLTHSDVYCVPCQRLFANPNALRMHRGGAAHTPSSFRCPGRGCDQSFISRSALIQHFEADTCASGYNLADVDQDFSRMVDQGEILVRKNFIFPPPRLEITVDQDGRYPCRLCNKSFISQGELVAHFKSPKHKNRGHKPYICPAHDGVRDKFYSLGNVLLHMETTDCGKPYERHVNALFNELLRIVRQST</sequence>
<keyword evidence="4" id="KW-0862">Zinc</keyword>
<comment type="caution">
    <text evidence="7">The sequence shown here is derived from an EMBL/GenBank/DDBJ whole genome shotgun (WGS) entry which is preliminary data.</text>
</comment>
<keyword evidence="2" id="KW-0677">Repeat</keyword>
<dbReference type="SMART" id="SM00355">
    <property type="entry name" value="ZnF_C2H2"/>
    <property type="match status" value="7"/>
</dbReference>
<evidence type="ECO:0000256" key="4">
    <source>
        <dbReference type="ARBA" id="ARBA00022833"/>
    </source>
</evidence>
<evidence type="ECO:0000313" key="7">
    <source>
        <dbReference type="EMBL" id="PLW36824.1"/>
    </source>
</evidence>
<dbReference type="GO" id="GO:0043565">
    <property type="term" value="F:sequence-specific DNA binding"/>
    <property type="evidence" value="ECO:0007669"/>
    <property type="project" value="TreeGrafter"/>
</dbReference>
<accession>A0A2N5UGE3</accession>
<dbReference type="PROSITE" id="PS50157">
    <property type="entry name" value="ZINC_FINGER_C2H2_2"/>
    <property type="match status" value="1"/>
</dbReference>
<organism evidence="7 8">
    <name type="scientific">Puccinia coronata f. sp. avenae</name>
    <dbReference type="NCBI Taxonomy" id="200324"/>
    <lineage>
        <taxon>Eukaryota</taxon>
        <taxon>Fungi</taxon>
        <taxon>Dikarya</taxon>
        <taxon>Basidiomycota</taxon>
        <taxon>Pucciniomycotina</taxon>
        <taxon>Pucciniomycetes</taxon>
        <taxon>Pucciniales</taxon>
        <taxon>Pucciniaceae</taxon>
        <taxon>Puccinia</taxon>
    </lineage>
</organism>
<dbReference type="Proteomes" id="UP000235388">
    <property type="component" value="Unassembled WGS sequence"/>
</dbReference>
<keyword evidence="3 5" id="KW-0863">Zinc-finger</keyword>
<feature type="domain" description="C2H2-type" evidence="6">
    <location>
        <begin position="203"/>
        <end position="234"/>
    </location>
</feature>
<dbReference type="SUPFAM" id="SSF57667">
    <property type="entry name" value="beta-beta-alpha zinc fingers"/>
    <property type="match status" value="1"/>
</dbReference>
<dbReference type="PANTHER" id="PTHR24408">
    <property type="entry name" value="ZINC FINGER PROTEIN"/>
    <property type="match status" value="1"/>
</dbReference>
<dbReference type="Gene3D" id="3.30.160.60">
    <property type="entry name" value="Classic Zinc Finger"/>
    <property type="match status" value="1"/>
</dbReference>
<dbReference type="Pfam" id="PF12171">
    <property type="entry name" value="zf-C2H2_jaz"/>
    <property type="match status" value="1"/>
</dbReference>
<keyword evidence="1" id="KW-0479">Metal-binding</keyword>
<dbReference type="GO" id="GO:0008270">
    <property type="term" value="F:zinc ion binding"/>
    <property type="evidence" value="ECO:0007669"/>
    <property type="project" value="UniProtKB-KW"/>
</dbReference>
<dbReference type="PANTHER" id="PTHR24408:SF58">
    <property type="entry name" value="TRANSCRIPTION FACTOR (TFIIIA), PUTATIVE (AFU_ORTHOLOGUE AFUA_1G05150)-RELATED"/>
    <property type="match status" value="1"/>
</dbReference>
<keyword evidence="8" id="KW-1185">Reference proteome</keyword>
<evidence type="ECO:0000259" key="6">
    <source>
        <dbReference type="PROSITE" id="PS50157"/>
    </source>
</evidence>
<proteinExistence type="predicted"/>
<dbReference type="InterPro" id="IPR036236">
    <property type="entry name" value="Znf_C2H2_sf"/>
</dbReference>
<name>A0A2N5UGE3_9BASI</name>
<dbReference type="EMBL" id="PGCJ01000233">
    <property type="protein sequence ID" value="PLW36824.1"/>
    <property type="molecule type" value="Genomic_DNA"/>
</dbReference>
<evidence type="ECO:0000313" key="8">
    <source>
        <dbReference type="Proteomes" id="UP000235388"/>
    </source>
</evidence>
<dbReference type="STRING" id="200324.A0A2N5UGE3"/>